<proteinExistence type="predicted"/>
<dbReference type="SUPFAM" id="SSF51261">
    <property type="entry name" value="Duplicated hybrid motif"/>
    <property type="match status" value="1"/>
</dbReference>
<dbReference type="AlphaFoldDB" id="A0A419EW81"/>
<dbReference type="PANTHER" id="PTHR21666:SF270">
    <property type="entry name" value="MUREIN HYDROLASE ACTIVATOR ENVC"/>
    <property type="match status" value="1"/>
</dbReference>
<feature type="domain" description="M23ase beta-sheet core" evidence="3">
    <location>
        <begin position="204"/>
        <end position="298"/>
    </location>
</feature>
<organism evidence="4 5">
    <name type="scientific">Candidatus Abyssobacteria bacterium SURF_17</name>
    <dbReference type="NCBI Taxonomy" id="2093361"/>
    <lineage>
        <taxon>Bacteria</taxon>
        <taxon>Pseudomonadati</taxon>
        <taxon>Candidatus Hydrogenedentota</taxon>
        <taxon>Candidatus Abyssobacteria</taxon>
    </lineage>
</organism>
<evidence type="ECO:0000313" key="4">
    <source>
        <dbReference type="EMBL" id="RJP68740.1"/>
    </source>
</evidence>
<keyword evidence="2" id="KW-0472">Membrane</keyword>
<evidence type="ECO:0000259" key="3">
    <source>
        <dbReference type="Pfam" id="PF01551"/>
    </source>
</evidence>
<evidence type="ECO:0000313" key="5">
    <source>
        <dbReference type="Proteomes" id="UP000285961"/>
    </source>
</evidence>
<name>A0A419EW81_9BACT</name>
<dbReference type="InterPro" id="IPR050570">
    <property type="entry name" value="Cell_wall_metabolism_enzyme"/>
</dbReference>
<evidence type="ECO:0000256" key="1">
    <source>
        <dbReference type="SAM" id="MobiDB-lite"/>
    </source>
</evidence>
<dbReference type="PANTHER" id="PTHR21666">
    <property type="entry name" value="PEPTIDASE-RELATED"/>
    <property type="match status" value="1"/>
</dbReference>
<gene>
    <name evidence="4" type="ORF">C4532_12245</name>
</gene>
<accession>A0A419EW81</accession>
<dbReference type="Gene3D" id="2.70.70.10">
    <property type="entry name" value="Glucose Permease (Domain IIA)"/>
    <property type="match status" value="1"/>
</dbReference>
<feature type="transmembrane region" description="Helical" evidence="2">
    <location>
        <begin position="31"/>
        <end position="51"/>
    </location>
</feature>
<reference evidence="4 5" key="1">
    <citation type="journal article" date="2017" name="ISME J.">
        <title>Energy and carbon metabolisms in a deep terrestrial subsurface fluid microbial community.</title>
        <authorList>
            <person name="Momper L."/>
            <person name="Jungbluth S.P."/>
            <person name="Lee M.D."/>
            <person name="Amend J.P."/>
        </authorList>
    </citation>
    <scope>NUCLEOTIDE SEQUENCE [LARGE SCALE GENOMIC DNA]</scope>
    <source>
        <strain evidence="4">SURF_17</strain>
    </source>
</reference>
<dbReference type="CDD" id="cd12797">
    <property type="entry name" value="M23_peptidase"/>
    <property type="match status" value="1"/>
</dbReference>
<feature type="region of interest" description="Disordered" evidence="1">
    <location>
        <begin position="99"/>
        <end position="121"/>
    </location>
</feature>
<dbReference type="GO" id="GO:0004222">
    <property type="term" value="F:metalloendopeptidase activity"/>
    <property type="evidence" value="ECO:0007669"/>
    <property type="project" value="TreeGrafter"/>
</dbReference>
<dbReference type="Pfam" id="PF01551">
    <property type="entry name" value="Peptidase_M23"/>
    <property type="match status" value="1"/>
</dbReference>
<dbReference type="EMBL" id="QZKI01000089">
    <property type="protein sequence ID" value="RJP68740.1"/>
    <property type="molecule type" value="Genomic_DNA"/>
</dbReference>
<keyword evidence="2" id="KW-0812">Transmembrane</keyword>
<dbReference type="InterPro" id="IPR016047">
    <property type="entry name" value="M23ase_b-sheet_dom"/>
</dbReference>
<keyword evidence="2" id="KW-1133">Transmembrane helix</keyword>
<dbReference type="FunFam" id="2.70.70.10:FF:000006">
    <property type="entry name" value="M23 family peptidase"/>
    <property type="match status" value="1"/>
</dbReference>
<protein>
    <submittedName>
        <fullName evidence="4">M23 family metallopeptidase</fullName>
    </submittedName>
</protein>
<dbReference type="Proteomes" id="UP000285961">
    <property type="component" value="Unassembled WGS sequence"/>
</dbReference>
<dbReference type="InterPro" id="IPR011055">
    <property type="entry name" value="Dup_hybrid_motif"/>
</dbReference>
<comment type="caution">
    <text evidence="4">The sequence shown here is derived from an EMBL/GenBank/DDBJ whole genome shotgun (WGS) entry which is preliminary data.</text>
</comment>
<evidence type="ECO:0000256" key="2">
    <source>
        <dbReference type="SAM" id="Phobius"/>
    </source>
</evidence>
<sequence>MQKKWSLMIVPNSPGRKVYNLDVSVRTLRTAAIVAASLFILTIIVTLYAGYKWKQDKLSRVLQLEAEISARDAEILQLNKEFSVLEELEDKLRTIAGLRPRERSKSDPAAGGQGGPFGERLSGDVPYIPSDGSYLEPAVQRSVQDLLNGSLELKDSFAEILDAFERQSARLASIPSLCPVASQDAWISSGFGYRKDPISGRESFHEGCDIVAPRGTPVIAPADGTVLFAGWQEGLGRAVIIEHGYGYQTTYGHNNTLFVKKGDAVKRGDLLAHVGSSGRSTGPHLHYEVHANGRLVNPQKYLVE</sequence>